<dbReference type="PANTHER" id="PTHR21879">
    <property type="entry name" value="FI03362P-RELATED-RELATED"/>
    <property type="match status" value="1"/>
</dbReference>
<reference evidence="4" key="1">
    <citation type="submission" date="2025-08" db="UniProtKB">
        <authorList>
            <consortium name="RefSeq"/>
        </authorList>
    </citation>
    <scope>IDENTIFICATION</scope>
    <source>
        <tissue evidence="4">Entire body</tissue>
    </source>
</reference>
<dbReference type="Pfam" id="PF07898">
    <property type="entry name" value="DUF1676"/>
    <property type="match status" value="1"/>
</dbReference>
<dbReference type="AlphaFoldDB" id="A0A7F5RK86"/>
<protein>
    <submittedName>
        <fullName evidence="4">Uncharacterized protein LOC108734494</fullName>
    </submittedName>
</protein>
<keyword evidence="2" id="KW-0732">Signal</keyword>
<organism evidence="3 4">
    <name type="scientific">Agrilus planipennis</name>
    <name type="common">Emerald ash borer</name>
    <name type="synonym">Agrilus marcopoli</name>
    <dbReference type="NCBI Taxonomy" id="224129"/>
    <lineage>
        <taxon>Eukaryota</taxon>
        <taxon>Metazoa</taxon>
        <taxon>Ecdysozoa</taxon>
        <taxon>Arthropoda</taxon>
        <taxon>Hexapoda</taxon>
        <taxon>Insecta</taxon>
        <taxon>Pterygota</taxon>
        <taxon>Neoptera</taxon>
        <taxon>Endopterygota</taxon>
        <taxon>Coleoptera</taxon>
        <taxon>Polyphaga</taxon>
        <taxon>Elateriformia</taxon>
        <taxon>Buprestoidea</taxon>
        <taxon>Buprestidae</taxon>
        <taxon>Agrilinae</taxon>
        <taxon>Agrilus</taxon>
    </lineage>
</organism>
<dbReference type="Proteomes" id="UP000192223">
    <property type="component" value="Unplaced"/>
</dbReference>
<feature type="non-terminal residue" evidence="4">
    <location>
        <position position="1"/>
    </location>
</feature>
<dbReference type="RefSeq" id="XP_025836417.1">
    <property type="nucleotide sequence ID" value="XM_025980632.1"/>
</dbReference>
<evidence type="ECO:0000256" key="2">
    <source>
        <dbReference type="SAM" id="SignalP"/>
    </source>
</evidence>
<feature type="chain" id="PRO_5028929179" evidence="2">
    <location>
        <begin position="18"/>
        <end position="243"/>
    </location>
</feature>
<keyword evidence="1" id="KW-0472">Membrane</keyword>
<name>A0A7F5RK86_AGRPL</name>
<gene>
    <name evidence="4" type="primary">LOC108734494</name>
</gene>
<feature type="signal peptide" evidence="2">
    <location>
        <begin position="1"/>
        <end position="17"/>
    </location>
</feature>
<dbReference type="InterPro" id="IPR012464">
    <property type="entry name" value="DUF1676"/>
</dbReference>
<dbReference type="GO" id="GO:0016020">
    <property type="term" value="C:membrane"/>
    <property type="evidence" value="ECO:0007669"/>
    <property type="project" value="TreeGrafter"/>
</dbReference>
<dbReference type="CTD" id="40775"/>
<proteinExistence type="predicted"/>
<accession>A0A7F5RK86</accession>
<evidence type="ECO:0000313" key="4">
    <source>
        <dbReference type="RefSeq" id="XP_025836417.1"/>
    </source>
</evidence>
<dbReference type="OrthoDB" id="8119930at2759"/>
<keyword evidence="3" id="KW-1185">Reference proteome</keyword>
<evidence type="ECO:0000256" key="1">
    <source>
        <dbReference type="SAM" id="Phobius"/>
    </source>
</evidence>
<evidence type="ECO:0000313" key="3">
    <source>
        <dbReference type="Proteomes" id="UP000192223"/>
    </source>
</evidence>
<dbReference type="InParanoid" id="A0A7F5RK86"/>
<keyword evidence="1" id="KW-1133">Transmembrane helix</keyword>
<feature type="transmembrane region" description="Helical" evidence="1">
    <location>
        <begin position="171"/>
        <end position="188"/>
    </location>
</feature>
<feature type="transmembrane region" description="Helical" evidence="1">
    <location>
        <begin position="141"/>
        <end position="165"/>
    </location>
</feature>
<sequence>FWKQIVSTVALLGPVYASPSALEVVQDMFNTCIKDFSVGCVKPKAMSWVSNVINQPVIKITEDLLVVKKSNPSLEEEERSNPADIFDKFEDFLQSHDVVAKVPEILRPTGPLAELLPRSFQPTDLSVPMAATGRSKMVKKILVPFLLGLKFKTAVLVPLALALIALKTWKALTLGLLSLVLTGALVIFRLTKPKVTTYEVVHYPQHEHVHHIEAAAAPTGWEQPVYGRSLNPQEMAYSAYVKQ</sequence>
<keyword evidence="1" id="KW-0812">Transmembrane</keyword>
<dbReference type="PANTHER" id="PTHR21879:SF13">
    <property type="entry name" value="OSIRIS 18"/>
    <property type="match status" value="1"/>
</dbReference>
<dbReference type="FunCoup" id="A0A7F5RK86">
    <property type="interactions" value="49"/>
</dbReference>
<dbReference type="KEGG" id="apln:108734494"/>
<dbReference type="GeneID" id="108734494"/>